<dbReference type="RefSeq" id="WP_115558614.1">
    <property type="nucleotide sequence ID" value="NZ_CP031376.1"/>
</dbReference>
<dbReference type="Proteomes" id="UP000254792">
    <property type="component" value="Chromosome"/>
</dbReference>
<dbReference type="EMBL" id="CP031376">
    <property type="protein sequence ID" value="AXK51729.1"/>
    <property type="molecule type" value="Genomic_DNA"/>
</dbReference>
<dbReference type="AlphaFoldDB" id="A0A345Z550"/>
<dbReference type="KEGG" id="salx:SALLE_v1c10590"/>
<evidence type="ECO:0000313" key="1">
    <source>
        <dbReference type="EMBL" id="AXK51729.1"/>
    </source>
</evidence>
<protein>
    <recommendedName>
        <fullName evidence="3">DUF3800 domain-containing protein</fullName>
    </recommendedName>
</protein>
<gene>
    <name evidence="1" type="ORF">SALLE_v1c10590</name>
</gene>
<name>A0A345Z550_9MOLU</name>
<accession>A0A345Z550</accession>
<proteinExistence type="predicted"/>
<reference evidence="1 2" key="1">
    <citation type="submission" date="2018-07" db="EMBL/GenBank/DDBJ databases">
        <title>Complete genome sequence of Spiroplasma alleghenense PLHS-1 (ATCC 51752).</title>
        <authorList>
            <person name="Chou L."/>
            <person name="Lee T.-Y."/>
            <person name="Tsai Y.-M."/>
            <person name="Kuo C.-H."/>
        </authorList>
    </citation>
    <scope>NUCLEOTIDE SEQUENCE [LARGE SCALE GENOMIC DNA]</scope>
    <source>
        <strain evidence="1 2">PLHS-1</strain>
    </source>
</reference>
<evidence type="ECO:0000313" key="2">
    <source>
        <dbReference type="Proteomes" id="UP000254792"/>
    </source>
</evidence>
<organism evidence="1 2">
    <name type="scientific">Spiroplasma alleghenense</name>
    <dbReference type="NCBI Taxonomy" id="216931"/>
    <lineage>
        <taxon>Bacteria</taxon>
        <taxon>Bacillati</taxon>
        <taxon>Mycoplasmatota</taxon>
        <taxon>Mollicutes</taxon>
        <taxon>Entomoplasmatales</taxon>
        <taxon>Spiroplasmataceae</taxon>
        <taxon>Spiroplasma</taxon>
    </lineage>
</organism>
<keyword evidence="2" id="KW-1185">Reference proteome</keyword>
<sequence>MKFEKKKFGQFNNNYYYIFLDESGNSSKKMWSKVKAEMISKGWSSREYSTVTYSGIFVKNSNQFKYLERDVFLAKRNILGFTKNSFIHRTDLKNCLYLSQNKISFSQTSNFNFKMVDLAIKHKLPVFSA</sequence>
<evidence type="ECO:0008006" key="3">
    <source>
        <dbReference type="Google" id="ProtNLM"/>
    </source>
</evidence>